<dbReference type="Proteomes" id="UP000054843">
    <property type="component" value="Unassembled WGS sequence"/>
</dbReference>
<dbReference type="OrthoDB" id="10554622at2759"/>
<keyword evidence="1" id="KW-0472">Membrane</keyword>
<sequence length="197" mass="21369">MTFPNGIVGTFSPENSIAAQCIVTLSTVCPFLFVNMYMRDTSVARVDCGCRPSQGRKRAFIVDPTLSANCYCPRMAGSERAVPILFSHLLKFFLHCRLTGFMYDLCVTHLGEAGNVLRGLKMASLVALLNKRRISVLLVLANCVPVRVDNAVLCLADQPGGSIIGQSGRIQGRKVESALCARAAQTPQEKCFLLNGV</sequence>
<evidence type="ECO:0000256" key="1">
    <source>
        <dbReference type="SAM" id="Phobius"/>
    </source>
</evidence>
<feature type="transmembrane region" description="Helical" evidence="1">
    <location>
        <begin position="17"/>
        <end position="37"/>
    </location>
</feature>
<evidence type="ECO:0000313" key="3">
    <source>
        <dbReference type="Proteomes" id="UP000054843"/>
    </source>
</evidence>
<keyword evidence="3" id="KW-1185">Reference proteome</keyword>
<keyword evidence="1" id="KW-0812">Transmembrane</keyword>
<accession>A0A0V1MVW5</accession>
<name>A0A0V1MVW5_9BILA</name>
<proteinExistence type="predicted"/>
<keyword evidence="1" id="KW-1133">Transmembrane helix</keyword>
<dbReference type="EMBL" id="JYDO01000035">
    <property type="protein sequence ID" value="KRZ75775.1"/>
    <property type="molecule type" value="Genomic_DNA"/>
</dbReference>
<dbReference type="AlphaFoldDB" id="A0A0V1MVW5"/>
<protein>
    <submittedName>
        <fullName evidence="2">Uncharacterized protein</fullName>
    </submittedName>
</protein>
<organism evidence="2 3">
    <name type="scientific">Trichinella papuae</name>
    <dbReference type="NCBI Taxonomy" id="268474"/>
    <lineage>
        <taxon>Eukaryota</taxon>
        <taxon>Metazoa</taxon>
        <taxon>Ecdysozoa</taxon>
        <taxon>Nematoda</taxon>
        <taxon>Enoplea</taxon>
        <taxon>Dorylaimia</taxon>
        <taxon>Trichinellida</taxon>
        <taxon>Trichinellidae</taxon>
        <taxon>Trichinella</taxon>
    </lineage>
</organism>
<comment type="caution">
    <text evidence="2">The sequence shown here is derived from an EMBL/GenBank/DDBJ whole genome shotgun (WGS) entry which is preliminary data.</text>
</comment>
<reference evidence="2 3" key="1">
    <citation type="submission" date="2015-01" db="EMBL/GenBank/DDBJ databases">
        <title>Evolution of Trichinella species and genotypes.</title>
        <authorList>
            <person name="Korhonen P.K."/>
            <person name="Edoardo P."/>
            <person name="Giuseppe L.R."/>
            <person name="Gasser R.B."/>
        </authorList>
    </citation>
    <scope>NUCLEOTIDE SEQUENCE [LARGE SCALE GENOMIC DNA]</scope>
    <source>
        <strain evidence="2">ISS1980</strain>
    </source>
</reference>
<gene>
    <name evidence="2" type="ORF">T10_7751</name>
</gene>
<evidence type="ECO:0000313" key="2">
    <source>
        <dbReference type="EMBL" id="KRZ75775.1"/>
    </source>
</evidence>